<dbReference type="Proteomes" id="UP000019402">
    <property type="component" value="Unassembled WGS sequence"/>
</dbReference>
<dbReference type="InterPro" id="IPR015943">
    <property type="entry name" value="WD40/YVTN_repeat-like_dom_sf"/>
</dbReference>
<proteinExistence type="predicted"/>
<dbReference type="Gene3D" id="2.60.40.10">
    <property type="entry name" value="Immunoglobulins"/>
    <property type="match status" value="1"/>
</dbReference>
<dbReference type="RefSeq" id="WP_027472492.1">
    <property type="nucleotide sequence ID" value="NZ_BAMD01000011.1"/>
</dbReference>
<evidence type="ECO:0000313" key="4">
    <source>
        <dbReference type="Proteomes" id="UP000019402"/>
    </source>
</evidence>
<dbReference type="InterPro" id="IPR011123">
    <property type="entry name" value="Y_Y_Y"/>
</dbReference>
<dbReference type="InterPro" id="IPR016032">
    <property type="entry name" value="Sig_transdc_resp-reg_C-effctor"/>
</dbReference>
<dbReference type="InterPro" id="IPR036388">
    <property type="entry name" value="WH-like_DNA-bd_sf"/>
</dbReference>
<reference evidence="3 4" key="1">
    <citation type="journal article" date="2014" name="Genome Announc.">
        <title>Draft Genome Sequence of Cytophaga fermentans JCM 21142T, a Facultative Anaerobe Isolated from Marine Mud.</title>
        <authorList>
            <person name="Starns D."/>
            <person name="Oshima K."/>
            <person name="Suda W."/>
            <person name="Iino T."/>
            <person name="Yuki M."/>
            <person name="Inoue J."/>
            <person name="Kitamura K."/>
            <person name="Iida T."/>
            <person name="Darby A."/>
            <person name="Hattori M."/>
            <person name="Ohkuma M."/>
        </authorList>
    </citation>
    <scope>NUCLEOTIDE SEQUENCE [LARGE SCALE GENOMIC DNA]</scope>
    <source>
        <strain evidence="3 4">JCM 21142</strain>
    </source>
</reference>
<sequence>MKITYYITIVTLILSYSGSFGRNTSLEPFVINYNRSEYKAMSQNWAVAFDDIGRAYFGNSGGVLEFDGNNWLLHQHKSKSAIRSLFFDKDSKRLYSGCYEDFGYWKRDSLGVLSYTSLADQLPSFSFSGERIWSIVKYKHEILFQSFRSIFTYNTLNKEVKFIDPAGEILFLNLVHNKVYTWVSGRGIVSYDQGKFTTINDSKITLQSSIRFFLPNPRGIIVGEGKTGLHILKDGILKPWHCEANHVLKSLDVNSALVIDSSTYAIGTLKGGLYLINDDGIILKHLDRQSKLENNTVLGMNTDPSGDLWLAMDNGISHIDLNSPVHYNIDLDYAPSAIYSVIEHHDYVYVGTNNGVFYARFQHNLAQLNFQDLKPLTGIYGHIWKLDILNNELLCGNNDGIYKINKGTAKALSISSGGTDFKTFHHGGEEWLMESTYYKIRLHKRENQQWVFSHFVDGFQGSCRFIEMDHAGYIWISHEIKGLYRIQLSDDLRSAVSIDSFGIKNGLPTDYGLNVFKINNRVVVTTGEEIYTYDDLNDKMLPYNKLNKALGRFKQAVRIINADRNLFWVITANEAALVQNNADSTIIKQTLTLNRPYSFPDKYQNISINDKASVLCLENGIAVLPINNIDSSMHLPLVISAINNPERGRNTKKLLTLKSDTPIQLKNKNNSLEFSLTAVNFGPNKVNYQYRVVNLLDAWIDNRTENAITINDIPAGKYTFQAMAVYSDGKSSKIVEYPFEVLQPWYASRTGILSMIAIMIGSIVFLLLFNHRLIKLRTSEIEQKHEDQHKQNKSTIAQLREDVLKKELENLQGKLTVSANALVEKDKSIKTIKNELHQIYKKLEGRFPQRDYHKIVKVIDSQMTQKRDMLNFEQHFAASQSGFYDKLKQKHPGLSPADLRLCSLLKMNMNSKEIAVLLGITVRSVEVSRYRLRKKMGLKAEENLTSKIMEF</sequence>
<name>W7YJQ7_9BACT</name>
<dbReference type="InterPro" id="IPR000792">
    <property type="entry name" value="Tscrpt_reg_LuxR_C"/>
</dbReference>
<protein>
    <submittedName>
        <fullName evidence="3">Y_Y_Y domain protein</fullName>
    </submittedName>
</protein>
<dbReference type="eggNOG" id="COG2771">
    <property type="taxonomic scope" value="Bacteria"/>
</dbReference>
<accession>W7YJQ7</accession>
<evidence type="ECO:0000313" key="3">
    <source>
        <dbReference type="EMBL" id="GAF02564.1"/>
    </source>
</evidence>
<keyword evidence="1" id="KW-1133">Transmembrane helix</keyword>
<dbReference type="OrthoDB" id="1090267at2"/>
<keyword evidence="1" id="KW-0812">Transmembrane</keyword>
<dbReference type="Pfam" id="PF07495">
    <property type="entry name" value="Y_Y_Y"/>
    <property type="match status" value="1"/>
</dbReference>
<dbReference type="GO" id="GO:0006355">
    <property type="term" value="P:regulation of DNA-templated transcription"/>
    <property type="evidence" value="ECO:0007669"/>
    <property type="project" value="InterPro"/>
</dbReference>
<evidence type="ECO:0000256" key="1">
    <source>
        <dbReference type="SAM" id="Phobius"/>
    </source>
</evidence>
<dbReference type="STRING" id="869213.GCA_000517085_03008"/>
<gene>
    <name evidence="3" type="ORF">JCM21142_31202</name>
</gene>
<dbReference type="eggNOG" id="COG3292">
    <property type="taxonomic scope" value="Bacteria"/>
</dbReference>
<evidence type="ECO:0000259" key="2">
    <source>
        <dbReference type="SMART" id="SM00421"/>
    </source>
</evidence>
<comment type="caution">
    <text evidence="3">The sequence shown here is derived from an EMBL/GenBank/DDBJ whole genome shotgun (WGS) entry which is preliminary data.</text>
</comment>
<dbReference type="SMART" id="SM00421">
    <property type="entry name" value="HTH_LUXR"/>
    <property type="match status" value="1"/>
</dbReference>
<dbReference type="GO" id="GO:0003677">
    <property type="term" value="F:DNA binding"/>
    <property type="evidence" value="ECO:0007669"/>
    <property type="project" value="InterPro"/>
</dbReference>
<feature type="transmembrane region" description="Helical" evidence="1">
    <location>
        <begin position="751"/>
        <end position="769"/>
    </location>
</feature>
<feature type="domain" description="HTH luxR-type" evidence="2">
    <location>
        <begin position="891"/>
        <end position="948"/>
    </location>
</feature>
<dbReference type="Gene3D" id="1.10.10.10">
    <property type="entry name" value="Winged helix-like DNA-binding domain superfamily/Winged helix DNA-binding domain"/>
    <property type="match status" value="1"/>
</dbReference>
<keyword evidence="4" id="KW-1185">Reference proteome</keyword>
<dbReference type="SUPFAM" id="SSF101898">
    <property type="entry name" value="NHL repeat"/>
    <property type="match status" value="1"/>
</dbReference>
<dbReference type="EMBL" id="BAMD01000011">
    <property type="protein sequence ID" value="GAF02564.1"/>
    <property type="molecule type" value="Genomic_DNA"/>
</dbReference>
<organism evidence="3 4">
    <name type="scientific">Saccharicrinis fermentans DSM 9555 = JCM 21142</name>
    <dbReference type="NCBI Taxonomy" id="869213"/>
    <lineage>
        <taxon>Bacteria</taxon>
        <taxon>Pseudomonadati</taxon>
        <taxon>Bacteroidota</taxon>
        <taxon>Bacteroidia</taxon>
        <taxon>Marinilabiliales</taxon>
        <taxon>Marinilabiliaceae</taxon>
        <taxon>Saccharicrinis</taxon>
    </lineage>
</organism>
<dbReference type="Gene3D" id="2.130.10.10">
    <property type="entry name" value="YVTN repeat-like/Quinoprotein amine dehydrogenase"/>
    <property type="match status" value="3"/>
</dbReference>
<dbReference type="InterPro" id="IPR013783">
    <property type="entry name" value="Ig-like_fold"/>
</dbReference>
<dbReference type="AlphaFoldDB" id="W7YJQ7"/>
<keyword evidence="1" id="KW-0472">Membrane</keyword>
<dbReference type="SUPFAM" id="SSF46894">
    <property type="entry name" value="C-terminal effector domain of the bipartite response regulators"/>
    <property type="match status" value="1"/>
</dbReference>